<evidence type="ECO:0000313" key="6">
    <source>
        <dbReference type="Proteomes" id="UP000610966"/>
    </source>
</evidence>
<name>A0A8J3R6C1_9ACTN</name>
<evidence type="ECO:0000313" key="5">
    <source>
        <dbReference type="EMBL" id="GIH69937.1"/>
    </source>
</evidence>
<reference evidence="5" key="1">
    <citation type="submission" date="2021-01" db="EMBL/GenBank/DDBJ databases">
        <title>Whole genome shotgun sequence of Sphaerimonospora thailandensis NBRC 107569.</title>
        <authorList>
            <person name="Komaki H."/>
            <person name="Tamura T."/>
        </authorList>
    </citation>
    <scope>NUCLEOTIDE SEQUENCE</scope>
    <source>
        <strain evidence="5">NBRC 107569</strain>
    </source>
</reference>
<dbReference type="InterPro" id="IPR050204">
    <property type="entry name" value="AraC_XylS_family_regulators"/>
</dbReference>
<evidence type="ECO:0000256" key="3">
    <source>
        <dbReference type="ARBA" id="ARBA00023163"/>
    </source>
</evidence>
<dbReference type="GO" id="GO:0003700">
    <property type="term" value="F:DNA-binding transcription factor activity"/>
    <property type="evidence" value="ECO:0007669"/>
    <property type="project" value="InterPro"/>
</dbReference>
<accession>A0A8J3R6C1</accession>
<keyword evidence="1" id="KW-0805">Transcription regulation</keyword>
<dbReference type="InterPro" id="IPR035418">
    <property type="entry name" value="AraC-bd_2"/>
</dbReference>
<feature type="domain" description="HTH araC/xylS-type" evidence="4">
    <location>
        <begin position="216"/>
        <end position="317"/>
    </location>
</feature>
<organism evidence="5 6">
    <name type="scientific">Sphaerimonospora thailandensis</name>
    <dbReference type="NCBI Taxonomy" id="795644"/>
    <lineage>
        <taxon>Bacteria</taxon>
        <taxon>Bacillati</taxon>
        <taxon>Actinomycetota</taxon>
        <taxon>Actinomycetes</taxon>
        <taxon>Streptosporangiales</taxon>
        <taxon>Streptosporangiaceae</taxon>
        <taxon>Sphaerimonospora</taxon>
    </lineage>
</organism>
<dbReference type="SUPFAM" id="SSF46689">
    <property type="entry name" value="Homeodomain-like"/>
    <property type="match status" value="1"/>
</dbReference>
<proteinExistence type="predicted"/>
<gene>
    <name evidence="5" type="ORF">Mth01_21900</name>
</gene>
<dbReference type="PRINTS" id="PR00032">
    <property type="entry name" value="HTHARAC"/>
</dbReference>
<dbReference type="InterPro" id="IPR018060">
    <property type="entry name" value="HTH_AraC"/>
</dbReference>
<protein>
    <submittedName>
        <fullName evidence="5">AraC family transcriptional regulator</fullName>
    </submittedName>
</protein>
<dbReference type="PANTHER" id="PTHR46796">
    <property type="entry name" value="HTH-TYPE TRANSCRIPTIONAL ACTIVATOR RHAS-RELATED"/>
    <property type="match status" value="1"/>
</dbReference>
<dbReference type="AlphaFoldDB" id="A0A8J3R6C1"/>
<evidence type="ECO:0000259" key="4">
    <source>
        <dbReference type="PROSITE" id="PS01124"/>
    </source>
</evidence>
<dbReference type="RefSeq" id="WP_204015397.1">
    <property type="nucleotide sequence ID" value="NZ_BOOG01000018.1"/>
</dbReference>
<dbReference type="Gene3D" id="1.10.10.60">
    <property type="entry name" value="Homeodomain-like"/>
    <property type="match status" value="1"/>
</dbReference>
<dbReference type="GO" id="GO:0043565">
    <property type="term" value="F:sequence-specific DNA binding"/>
    <property type="evidence" value="ECO:0007669"/>
    <property type="project" value="InterPro"/>
</dbReference>
<dbReference type="Pfam" id="PF12833">
    <property type="entry name" value="HTH_18"/>
    <property type="match status" value="1"/>
</dbReference>
<keyword evidence="6" id="KW-1185">Reference proteome</keyword>
<dbReference type="EMBL" id="BOOG01000018">
    <property type="protein sequence ID" value="GIH69937.1"/>
    <property type="molecule type" value="Genomic_DNA"/>
</dbReference>
<dbReference type="PANTHER" id="PTHR46796:SF6">
    <property type="entry name" value="ARAC SUBFAMILY"/>
    <property type="match status" value="1"/>
</dbReference>
<evidence type="ECO:0000256" key="1">
    <source>
        <dbReference type="ARBA" id="ARBA00023015"/>
    </source>
</evidence>
<dbReference type="Pfam" id="PF14525">
    <property type="entry name" value="AraC_binding_2"/>
    <property type="match status" value="1"/>
</dbReference>
<dbReference type="Proteomes" id="UP000610966">
    <property type="component" value="Unassembled WGS sequence"/>
</dbReference>
<evidence type="ECO:0000256" key="2">
    <source>
        <dbReference type="ARBA" id="ARBA00023125"/>
    </source>
</evidence>
<keyword evidence="3" id="KW-0804">Transcription</keyword>
<dbReference type="InterPro" id="IPR020449">
    <property type="entry name" value="Tscrpt_reg_AraC-type_HTH"/>
</dbReference>
<keyword evidence="2" id="KW-0238">DNA-binding</keyword>
<dbReference type="PROSITE" id="PS01124">
    <property type="entry name" value="HTH_ARAC_FAMILY_2"/>
    <property type="match status" value="1"/>
</dbReference>
<sequence length="325" mass="36267">MSEFDTEHLPARDRFPSWLEHGGNALTPSWVHTEQRETFRARTQAMELGGMQIATLAHPSVTVRRSAKLIRQRDPEALQIHLVLQGETGIRQAGRETVLTADNFTLIDTSRPFEGWRACTSGTTTAVVLQIPRKRLPLPSNIADHLAAVPFSCRRGLGGVFARWLVGLGQQAGELSAQDTDTVASVTVDLLSAVLSHRLTGNGGKPPESRKLLRQAQIRDYIRQRLGDPNLSPETIAAAHQISLRYLYKIFDGQGVTLSAWIRRSRLEQCRRFLADPRHHTRPVHAIAARWGFGDAAHFSRAFRAAYGESPIEYRTRILQSMSVS</sequence>
<comment type="caution">
    <text evidence="5">The sequence shown here is derived from an EMBL/GenBank/DDBJ whole genome shotgun (WGS) entry which is preliminary data.</text>
</comment>
<dbReference type="InterPro" id="IPR009057">
    <property type="entry name" value="Homeodomain-like_sf"/>
</dbReference>
<dbReference type="SMART" id="SM00342">
    <property type="entry name" value="HTH_ARAC"/>
    <property type="match status" value="1"/>
</dbReference>